<name>A0ABD6F2N2_9BILA</name>
<proteinExistence type="predicted"/>
<dbReference type="GO" id="GO:0005737">
    <property type="term" value="C:cytoplasm"/>
    <property type="evidence" value="ECO:0007669"/>
    <property type="project" value="UniProtKB-SubCell"/>
</dbReference>
<dbReference type="Proteomes" id="UP001608902">
    <property type="component" value="Unassembled WGS sequence"/>
</dbReference>
<accession>A0ABD6F2N2</accession>
<dbReference type="EMBL" id="JBGFUD010011944">
    <property type="protein sequence ID" value="MFH4983340.1"/>
    <property type="molecule type" value="Genomic_DNA"/>
</dbReference>
<dbReference type="PANTHER" id="PTHR22968">
    <property type="entry name" value="PROTEIN KINASE C, MU"/>
    <property type="match status" value="1"/>
</dbReference>
<dbReference type="GO" id="GO:0004674">
    <property type="term" value="F:protein serine/threonine kinase activity"/>
    <property type="evidence" value="ECO:0007669"/>
    <property type="project" value="UniProtKB-KW"/>
</dbReference>
<dbReference type="PANTHER" id="PTHR22968:SF24">
    <property type="entry name" value="SERINE_THREONINE-PROTEIN KINASE"/>
    <property type="match status" value="1"/>
</dbReference>
<gene>
    <name evidence="1" type="ORF">AB6A40_010049</name>
</gene>
<evidence type="ECO:0000313" key="2">
    <source>
        <dbReference type="Proteomes" id="UP001608902"/>
    </source>
</evidence>
<reference evidence="1 2" key="1">
    <citation type="submission" date="2024-08" db="EMBL/GenBank/DDBJ databases">
        <title>Gnathostoma spinigerum genome.</title>
        <authorList>
            <person name="Gonzalez-Bertolin B."/>
            <person name="Monzon S."/>
            <person name="Zaballos A."/>
            <person name="Jimenez P."/>
            <person name="Dekumyoy P."/>
            <person name="Varona S."/>
            <person name="Cuesta I."/>
            <person name="Sumanam S."/>
            <person name="Adisakwattana P."/>
            <person name="Gasser R.B."/>
            <person name="Hernandez-Gonzalez A."/>
            <person name="Young N.D."/>
            <person name="Perteguer M.J."/>
        </authorList>
    </citation>
    <scope>NUCLEOTIDE SEQUENCE [LARGE SCALE GENOMIC DNA]</scope>
    <source>
        <strain evidence="1">AL3</strain>
        <tissue evidence="1">Liver</tissue>
    </source>
</reference>
<protein>
    <submittedName>
        <fullName evidence="1">Uncharacterized protein</fullName>
    </submittedName>
</protein>
<evidence type="ECO:0000313" key="1">
    <source>
        <dbReference type="EMBL" id="MFH4983340.1"/>
    </source>
</evidence>
<dbReference type="GO" id="GO:0008270">
    <property type="term" value="F:zinc ion binding"/>
    <property type="evidence" value="ECO:0007669"/>
    <property type="project" value="UniProtKB-KW"/>
</dbReference>
<dbReference type="AlphaFoldDB" id="A0ABD6F2N2"/>
<keyword evidence="2" id="KW-1185">Reference proteome</keyword>
<comment type="caution">
    <text evidence="1">The sequence shown here is derived from an EMBL/GenBank/DDBJ whole genome shotgun (WGS) entry which is preliminary data.</text>
</comment>
<sequence>MLLQNQSILNSSNAEYPLVHFSPRVQRLKRRIMGTEGSIPLDGYYTPTYSVIQMTTTADVPLAETSAEGSCNYPVNYPPPLAPSLPFNITRQVHYARVPSERSTNGSDTTRGWASAIKQALMPVTPQSSTSNNCTDRFQQNESSNQLKVPQQGETGHLGVQIQSEQEFSLLYQIFADEVLGSGQFGTVYGGEPSPSILYILLINHKRSLTIY</sequence>
<organism evidence="1 2">
    <name type="scientific">Gnathostoma spinigerum</name>
    <dbReference type="NCBI Taxonomy" id="75299"/>
    <lineage>
        <taxon>Eukaryota</taxon>
        <taxon>Metazoa</taxon>
        <taxon>Ecdysozoa</taxon>
        <taxon>Nematoda</taxon>
        <taxon>Chromadorea</taxon>
        <taxon>Rhabditida</taxon>
        <taxon>Spirurina</taxon>
        <taxon>Gnathostomatomorpha</taxon>
        <taxon>Gnathostomatoidea</taxon>
        <taxon>Gnathostomatidae</taxon>
        <taxon>Gnathostoma</taxon>
    </lineage>
</organism>